<protein>
    <submittedName>
        <fullName evidence="1">Uncharacterized protein</fullName>
    </submittedName>
</protein>
<comment type="caution">
    <text evidence="1">The sequence shown here is derived from an EMBL/GenBank/DDBJ whole genome shotgun (WGS) entry which is preliminary data.</text>
</comment>
<dbReference type="EMBL" id="AMCI01005923">
    <property type="protein sequence ID" value="EJW95226.1"/>
    <property type="molecule type" value="Genomic_DNA"/>
</dbReference>
<name>J9FJZ2_9ZZZZ</name>
<proteinExistence type="predicted"/>
<organism evidence="1">
    <name type="scientific">gut metagenome</name>
    <dbReference type="NCBI Taxonomy" id="749906"/>
    <lineage>
        <taxon>unclassified sequences</taxon>
        <taxon>metagenomes</taxon>
        <taxon>organismal metagenomes</taxon>
    </lineage>
</organism>
<evidence type="ECO:0000313" key="1">
    <source>
        <dbReference type="EMBL" id="EJW95226.1"/>
    </source>
</evidence>
<reference evidence="1" key="1">
    <citation type="journal article" date="2012" name="PLoS ONE">
        <title>Gene sets for utilization of primary and secondary nutrition supplies in the distal gut of endangered iberian lynx.</title>
        <authorList>
            <person name="Alcaide M."/>
            <person name="Messina E."/>
            <person name="Richter M."/>
            <person name="Bargiela R."/>
            <person name="Peplies J."/>
            <person name="Huws S.A."/>
            <person name="Newbold C.J."/>
            <person name="Golyshin P.N."/>
            <person name="Simon M.A."/>
            <person name="Lopez G."/>
            <person name="Yakimov M.M."/>
            <person name="Ferrer M."/>
        </authorList>
    </citation>
    <scope>NUCLEOTIDE SEQUENCE</scope>
</reference>
<accession>J9FJZ2</accession>
<dbReference type="AlphaFoldDB" id="J9FJZ2"/>
<sequence>MVHTFEIHPPFNCDKDDWGMASALVATNGTSKSNGLL</sequence>
<gene>
    <name evidence="1" type="ORF">EVA_16656</name>
</gene>